<dbReference type="EMBL" id="ABYT01000006">
    <property type="protein sequence ID" value="EEC91354.1"/>
    <property type="molecule type" value="Genomic_DNA"/>
</dbReference>
<evidence type="ECO:0000313" key="2">
    <source>
        <dbReference type="Proteomes" id="UP000004315"/>
    </source>
</evidence>
<reference evidence="1 2" key="1">
    <citation type="submission" date="2008-10" db="EMBL/GenBank/DDBJ databases">
        <authorList>
            <person name="Fulton L."/>
            <person name="Clifton S."/>
            <person name="Fulton B."/>
            <person name="Xu J."/>
            <person name="Minx P."/>
            <person name="Pepin K.H."/>
            <person name="Johnson M."/>
            <person name="Bhonagiri V."/>
            <person name="Nash W.E."/>
            <person name="Mardis E.R."/>
            <person name="Wilson R.K."/>
        </authorList>
    </citation>
    <scope>NUCLEOTIDE SEQUENCE [LARGE SCALE GENOMIC DNA]</scope>
    <source>
        <strain evidence="1 2">DSM 3989</strain>
    </source>
</reference>
<organism evidence="1 2">
    <name type="scientific">Holdemanella biformis DSM 3989</name>
    <dbReference type="NCBI Taxonomy" id="518637"/>
    <lineage>
        <taxon>Bacteria</taxon>
        <taxon>Bacillati</taxon>
        <taxon>Bacillota</taxon>
        <taxon>Erysipelotrichia</taxon>
        <taxon>Erysipelotrichales</taxon>
        <taxon>Erysipelotrichaceae</taxon>
        <taxon>Holdemanella</taxon>
    </lineage>
</organism>
<proteinExistence type="predicted"/>
<keyword evidence="2" id="KW-1185">Reference proteome</keyword>
<reference evidence="1 2" key="2">
    <citation type="submission" date="2008-11" db="EMBL/GenBank/DDBJ databases">
        <title>Draft genome sequence of Eubacterium biforme (DSM 3989).</title>
        <authorList>
            <person name="Sudarsanam P."/>
            <person name="Ley R."/>
            <person name="Guruge J."/>
            <person name="Turnbaugh P.J."/>
            <person name="Mahowald M."/>
            <person name="Liep D."/>
            <person name="Gordon J."/>
        </authorList>
    </citation>
    <scope>NUCLEOTIDE SEQUENCE [LARGE SCALE GENOMIC DNA]</scope>
    <source>
        <strain evidence="1 2">DSM 3989</strain>
    </source>
</reference>
<dbReference type="Proteomes" id="UP000004315">
    <property type="component" value="Unassembled WGS sequence"/>
</dbReference>
<name>B7C7B7_9FIRM</name>
<comment type="caution">
    <text evidence="1">The sequence shown here is derived from an EMBL/GenBank/DDBJ whole genome shotgun (WGS) entry which is preliminary data.</text>
</comment>
<accession>B7C7B7</accession>
<dbReference type="AlphaFoldDB" id="B7C7B7"/>
<protein>
    <submittedName>
        <fullName evidence="1">Uncharacterized protein</fullName>
    </submittedName>
</protein>
<dbReference type="STRING" id="518637.EUBIFOR_00064"/>
<dbReference type="HOGENOM" id="CLU_1852462_0_0_9"/>
<evidence type="ECO:0000313" key="1">
    <source>
        <dbReference type="EMBL" id="EEC91354.1"/>
    </source>
</evidence>
<gene>
    <name evidence="1" type="ORF">EUBIFOR_00064</name>
</gene>
<sequence>MKTLNLFFLEENMKISNYFAKEKMDDATFIQTFIEKLNELTDEDICWANSDLLEDNENVQSLLMEMVLSFYATDLVDMKDYEDYLVNKEFEAMSFKELQASLIYLFHNDRVHPGSLIHNGIGKKELLNILKEMKNQYS</sequence>